<evidence type="ECO:0000313" key="3">
    <source>
        <dbReference type="Proteomes" id="UP000660110"/>
    </source>
</evidence>
<dbReference type="PANTHER" id="PTHR38663:SF1">
    <property type="entry name" value="L-ORNITHINE N(5)-MONOOXYGENASE"/>
    <property type="match status" value="1"/>
</dbReference>
<evidence type="ECO:0000259" key="1">
    <source>
        <dbReference type="Pfam" id="PF07992"/>
    </source>
</evidence>
<comment type="caution">
    <text evidence="2">The sequence shown here is derived from an EMBL/GenBank/DDBJ whole genome shotgun (WGS) entry which is preliminary data.</text>
</comment>
<dbReference type="RefSeq" id="WP_188376532.1">
    <property type="nucleotide sequence ID" value="NZ_BMEL01000001.1"/>
</dbReference>
<name>A0A917EW68_HALAA</name>
<reference evidence="2" key="1">
    <citation type="journal article" date="2014" name="Int. J. Syst. Evol. Microbiol.">
        <title>Complete genome sequence of Corynebacterium casei LMG S-19264T (=DSM 44701T), isolated from a smear-ripened cheese.</title>
        <authorList>
            <consortium name="US DOE Joint Genome Institute (JGI-PGF)"/>
            <person name="Walter F."/>
            <person name="Albersmeier A."/>
            <person name="Kalinowski J."/>
            <person name="Ruckert C."/>
        </authorList>
    </citation>
    <scope>NUCLEOTIDE SEQUENCE</scope>
    <source>
        <strain evidence="2">CGMCC 1.12153</strain>
    </source>
</reference>
<accession>A0A917EW68</accession>
<dbReference type="Pfam" id="PF07992">
    <property type="entry name" value="Pyr_redox_2"/>
    <property type="match status" value="1"/>
</dbReference>
<dbReference type="Proteomes" id="UP000660110">
    <property type="component" value="Unassembled WGS sequence"/>
</dbReference>
<gene>
    <name evidence="2" type="ORF">GCM10010954_12000</name>
</gene>
<sequence length="384" mass="43535">MYQWVIVGGGIQGSMIAAHLLHYNKVNKKDLLIIDPFEQPMTKWKTLTKRMGMSYLRSPSVHHLDPDPYSLKKYAKSNDYAGAFLGYYGRPRLDMFNQHCDDLFNREGVKDCWRRGFVTGLEKDTAHWNISIDQAEVVEAESVVLALGVNNRPHYPDWADVLKRHKPTRVHHIFKENAPDQEGRCTIVGGGITAAHMAKSLAEKASEPVSLIKRHPFRVEDFDSDPGWLGPKYLHRYNRTRCYQKRRNLIKEARNRGSITKGLRNELKTLQQKGKLTIITDEINEAAQKNTEIKLKLMHHPAIYTEHLILATGAEACLPGKEWLEKTIAKYELPCAPCGFPIVNQNLEWKDGLYVAGALAELEIGPAARNIAGGRKAAERIVHA</sequence>
<protein>
    <recommendedName>
        <fullName evidence="1">FAD/NAD(P)-binding domain-containing protein</fullName>
    </recommendedName>
</protein>
<reference evidence="2" key="2">
    <citation type="submission" date="2020-09" db="EMBL/GenBank/DDBJ databases">
        <authorList>
            <person name="Sun Q."/>
            <person name="Zhou Y."/>
        </authorList>
    </citation>
    <scope>NUCLEOTIDE SEQUENCE</scope>
    <source>
        <strain evidence="2">CGMCC 1.12153</strain>
    </source>
</reference>
<feature type="domain" description="FAD/NAD(P)-binding" evidence="1">
    <location>
        <begin position="3"/>
        <end position="223"/>
    </location>
</feature>
<evidence type="ECO:0000313" key="2">
    <source>
        <dbReference type="EMBL" id="GGF15020.1"/>
    </source>
</evidence>
<organism evidence="2 3">
    <name type="scientific">Halobacillus andaensis</name>
    <dbReference type="NCBI Taxonomy" id="1176239"/>
    <lineage>
        <taxon>Bacteria</taxon>
        <taxon>Bacillati</taxon>
        <taxon>Bacillota</taxon>
        <taxon>Bacilli</taxon>
        <taxon>Bacillales</taxon>
        <taxon>Bacillaceae</taxon>
        <taxon>Halobacillus</taxon>
    </lineage>
</organism>
<dbReference type="Gene3D" id="3.50.50.60">
    <property type="entry name" value="FAD/NAD(P)-binding domain"/>
    <property type="match status" value="1"/>
</dbReference>
<dbReference type="AlphaFoldDB" id="A0A917EW68"/>
<proteinExistence type="predicted"/>
<keyword evidence="3" id="KW-1185">Reference proteome</keyword>
<dbReference type="PANTHER" id="PTHR38663">
    <property type="match status" value="1"/>
</dbReference>
<dbReference type="EMBL" id="BMEL01000001">
    <property type="protein sequence ID" value="GGF15020.1"/>
    <property type="molecule type" value="Genomic_DNA"/>
</dbReference>
<dbReference type="InterPro" id="IPR023753">
    <property type="entry name" value="FAD/NAD-binding_dom"/>
</dbReference>
<dbReference type="GO" id="GO:0016491">
    <property type="term" value="F:oxidoreductase activity"/>
    <property type="evidence" value="ECO:0007669"/>
    <property type="project" value="InterPro"/>
</dbReference>
<dbReference type="SUPFAM" id="SSF51905">
    <property type="entry name" value="FAD/NAD(P)-binding domain"/>
    <property type="match status" value="2"/>
</dbReference>
<dbReference type="InterPro" id="IPR036188">
    <property type="entry name" value="FAD/NAD-bd_sf"/>
</dbReference>